<keyword evidence="1" id="KW-0732">Signal</keyword>
<dbReference type="InterPro" id="IPR039448">
    <property type="entry name" value="Beta_helix"/>
</dbReference>
<evidence type="ECO:0000256" key="1">
    <source>
        <dbReference type="SAM" id="SignalP"/>
    </source>
</evidence>
<dbReference type="EMBL" id="CP036339">
    <property type="protein sequence ID" value="QDT74192.1"/>
    <property type="molecule type" value="Genomic_DNA"/>
</dbReference>
<dbReference type="SMART" id="SM00710">
    <property type="entry name" value="PbH1"/>
    <property type="match status" value="7"/>
</dbReference>
<evidence type="ECO:0000259" key="2">
    <source>
        <dbReference type="Pfam" id="PF13229"/>
    </source>
</evidence>
<accession>A0A517U0P7</accession>
<proteinExistence type="predicted"/>
<dbReference type="AlphaFoldDB" id="A0A517U0P7"/>
<gene>
    <name evidence="3" type="ORF">I41_33870</name>
</gene>
<dbReference type="SUPFAM" id="SSF51126">
    <property type="entry name" value="Pectin lyase-like"/>
    <property type="match status" value="1"/>
</dbReference>
<feature type="chain" id="PRO_5021876664" description="Right handed beta helix domain-containing protein" evidence="1">
    <location>
        <begin position="24"/>
        <end position="691"/>
    </location>
</feature>
<dbReference type="InterPro" id="IPR011050">
    <property type="entry name" value="Pectin_lyase_fold/virulence"/>
</dbReference>
<reference evidence="3 4" key="1">
    <citation type="submission" date="2019-02" db="EMBL/GenBank/DDBJ databases">
        <title>Deep-cultivation of Planctomycetes and their phenomic and genomic characterization uncovers novel biology.</title>
        <authorList>
            <person name="Wiegand S."/>
            <person name="Jogler M."/>
            <person name="Boedeker C."/>
            <person name="Pinto D."/>
            <person name="Vollmers J."/>
            <person name="Rivas-Marin E."/>
            <person name="Kohn T."/>
            <person name="Peeters S.H."/>
            <person name="Heuer A."/>
            <person name="Rast P."/>
            <person name="Oberbeckmann S."/>
            <person name="Bunk B."/>
            <person name="Jeske O."/>
            <person name="Meyerdierks A."/>
            <person name="Storesund J.E."/>
            <person name="Kallscheuer N."/>
            <person name="Luecker S."/>
            <person name="Lage O.M."/>
            <person name="Pohl T."/>
            <person name="Merkel B.J."/>
            <person name="Hornburger P."/>
            <person name="Mueller R.-W."/>
            <person name="Bruemmer F."/>
            <person name="Labrenz M."/>
            <person name="Spormann A.M."/>
            <person name="Op den Camp H."/>
            <person name="Overmann J."/>
            <person name="Amann R."/>
            <person name="Jetten M.S.M."/>
            <person name="Mascher T."/>
            <person name="Medema M.H."/>
            <person name="Devos D.P."/>
            <person name="Kaster A.-K."/>
            <person name="Ovreas L."/>
            <person name="Rohde M."/>
            <person name="Galperin M.Y."/>
            <person name="Jogler C."/>
        </authorList>
    </citation>
    <scope>NUCLEOTIDE SEQUENCE [LARGE SCALE GENOMIC DNA]</scope>
    <source>
        <strain evidence="3 4">I41</strain>
    </source>
</reference>
<dbReference type="Pfam" id="PF13229">
    <property type="entry name" value="Beta_helix"/>
    <property type="match status" value="2"/>
</dbReference>
<dbReference type="Gene3D" id="2.160.20.10">
    <property type="entry name" value="Single-stranded right-handed beta-helix, Pectin lyase-like"/>
    <property type="match status" value="2"/>
</dbReference>
<dbReference type="RefSeq" id="WP_168206953.1">
    <property type="nucleotide sequence ID" value="NZ_CP036339.1"/>
</dbReference>
<sequence precursor="true">MHPLFKFAAVLLLSGAAALTASGAVTLHVAPNGNDAWTGQDVQPNAEGTAGPLATLAAARDAIRALKSRGPLPPGGVVVEVAGGVYELAQTLELAAEDSGEEGSPIVYRAAPEMEVRLVGGKVVTGWQLVADPAVLERLAPAARGKVWQANLKALGIAEFGNVASGGVELFFNDQPARLARWPNADFVNIRDVTKEVPETSHGRTGSKVGNFYYEGDRPSRWRGEKDIWLHGYWFWDWSDQYQQVESIDVDQQLVRLAKPYHGYGYLPAARYYALNVRAELDEPGEWQLDRETGTLYFWPPAPLEEGRAMVSALETLATLTDASHVRFEGFIMEAVRGAAVKIAGGTDVQIADCTIRNTGDIAVDVRGGKNNAVIGCDISNTAGGGISLDGGDLATLTPGEHLAENNHIHHYARWKRTYTPAVAISGVGNRIRHNLFNDAPHNAVQLSGNDHLIEFNEFHHVCLETDDVGAFYMGRNWTQRGNVVRYNYFHHLGRHGGGVGVMAVYLDDWASGTTVYGNICFQAGRAVLIGGGRDNRVENNVFVDCTPSIHVDARGLGWAKSYFDGSDNTLFDRLQAVDYRHPPWRDRYPELLTLLDDEPVMPKGNVIARNISVGGRWLDLADRLTDATVKIEDNLVDVDPLFVDRAKEDFRLQPSSPAFKLGFKAIPVENIGLERSKLGASRPPADAAAK</sequence>
<keyword evidence="4" id="KW-1185">Reference proteome</keyword>
<feature type="domain" description="Right handed beta helix" evidence="2">
    <location>
        <begin position="320"/>
        <end position="411"/>
    </location>
</feature>
<dbReference type="KEGG" id="llh:I41_33870"/>
<dbReference type="InterPro" id="IPR012334">
    <property type="entry name" value="Pectin_lyas_fold"/>
</dbReference>
<organism evidence="3 4">
    <name type="scientific">Lacipirellula limnantheis</name>
    <dbReference type="NCBI Taxonomy" id="2528024"/>
    <lineage>
        <taxon>Bacteria</taxon>
        <taxon>Pseudomonadati</taxon>
        <taxon>Planctomycetota</taxon>
        <taxon>Planctomycetia</taxon>
        <taxon>Pirellulales</taxon>
        <taxon>Lacipirellulaceae</taxon>
        <taxon>Lacipirellula</taxon>
    </lineage>
</organism>
<feature type="signal peptide" evidence="1">
    <location>
        <begin position="1"/>
        <end position="23"/>
    </location>
</feature>
<feature type="domain" description="Right handed beta helix" evidence="2">
    <location>
        <begin position="422"/>
        <end position="555"/>
    </location>
</feature>
<dbReference type="PANTHER" id="PTHR36453">
    <property type="entry name" value="SECRETED PROTEIN-RELATED"/>
    <property type="match status" value="1"/>
</dbReference>
<name>A0A517U0P7_9BACT</name>
<evidence type="ECO:0000313" key="3">
    <source>
        <dbReference type="EMBL" id="QDT74192.1"/>
    </source>
</evidence>
<dbReference type="PANTHER" id="PTHR36453:SF1">
    <property type="entry name" value="RIGHT HANDED BETA HELIX DOMAIN-CONTAINING PROTEIN"/>
    <property type="match status" value="1"/>
</dbReference>
<evidence type="ECO:0000313" key="4">
    <source>
        <dbReference type="Proteomes" id="UP000317909"/>
    </source>
</evidence>
<dbReference type="Proteomes" id="UP000317909">
    <property type="component" value="Chromosome"/>
</dbReference>
<dbReference type="InterPro" id="IPR006626">
    <property type="entry name" value="PbH1"/>
</dbReference>
<protein>
    <recommendedName>
        <fullName evidence="2">Right handed beta helix domain-containing protein</fullName>
    </recommendedName>
</protein>